<dbReference type="GO" id="GO:0003677">
    <property type="term" value="F:DNA binding"/>
    <property type="evidence" value="ECO:0007669"/>
    <property type="project" value="UniProtKB-KW"/>
</dbReference>
<dbReference type="PROSITE" id="PS50995">
    <property type="entry name" value="HTH_MARR_2"/>
    <property type="match status" value="1"/>
</dbReference>
<evidence type="ECO:0000313" key="3">
    <source>
        <dbReference type="EMBL" id="SQI60743.1"/>
    </source>
</evidence>
<dbReference type="InterPro" id="IPR036390">
    <property type="entry name" value="WH_DNA-bd_sf"/>
</dbReference>
<dbReference type="KEGG" id="blen:NCTC4824_02907"/>
<evidence type="ECO:0000259" key="2">
    <source>
        <dbReference type="PROSITE" id="PS50995"/>
    </source>
</evidence>
<gene>
    <name evidence="3" type="primary">ycgE</name>
    <name evidence="3" type="ORF">NCTC4824_02907</name>
</gene>
<evidence type="ECO:0000256" key="1">
    <source>
        <dbReference type="ARBA" id="ARBA00023125"/>
    </source>
</evidence>
<keyword evidence="1" id="KW-0238">DNA-binding</keyword>
<sequence>MFTTFSDERAKTLVELLRKFGTRMAFYQKNVAHSLGVFHTDLKCADIINENGPMHPSLLAKEKGLTTGTITTLIDRLVDAGYVRRENDPTDRRKILISSNKKEQQKIKDIHIPLAESIAELCDKYSDEELNFIFDFMDQVTKIVHTETGNIKKVD</sequence>
<organism evidence="3 4">
    <name type="scientific">Lederbergia lenta</name>
    <name type="common">Bacillus lentus</name>
    <dbReference type="NCBI Taxonomy" id="1467"/>
    <lineage>
        <taxon>Bacteria</taxon>
        <taxon>Bacillati</taxon>
        <taxon>Bacillota</taxon>
        <taxon>Bacilli</taxon>
        <taxon>Bacillales</taxon>
        <taxon>Bacillaceae</taxon>
        <taxon>Lederbergia</taxon>
    </lineage>
</organism>
<protein>
    <submittedName>
        <fullName evidence="3">Transcriptional regulator</fullName>
    </submittedName>
</protein>
<dbReference type="InterPro" id="IPR000835">
    <property type="entry name" value="HTH_MarR-typ"/>
</dbReference>
<dbReference type="PANTHER" id="PTHR33164">
    <property type="entry name" value="TRANSCRIPTIONAL REGULATOR, MARR FAMILY"/>
    <property type="match status" value="1"/>
</dbReference>
<dbReference type="AlphaFoldDB" id="A0A2X4WCG9"/>
<accession>A0A2X4WCG9</accession>
<dbReference type="SMART" id="SM00347">
    <property type="entry name" value="HTH_MARR"/>
    <property type="match status" value="1"/>
</dbReference>
<reference evidence="3 4" key="1">
    <citation type="submission" date="2018-06" db="EMBL/GenBank/DDBJ databases">
        <authorList>
            <consortium name="Pathogen Informatics"/>
            <person name="Doyle S."/>
        </authorList>
    </citation>
    <scope>NUCLEOTIDE SEQUENCE [LARGE SCALE GENOMIC DNA]</scope>
    <source>
        <strain evidence="3 4">NCTC4824</strain>
    </source>
</reference>
<name>A0A2X4WCG9_LEDLE</name>
<dbReference type="EMBL" id="LS483476">
    <property type="protein sequence ID" value="SQI60743.1"/>
    <property type="molecule type" value="Genomic_DNA"/>
</dbReference>
<dbReference type="SUPFAM" id="SSF46785">
    <property type="entry name" value="Winged helix' DNA-binding domain"/>
    <property type="match status" value="1"/>
</dbReference>
<dbReference type="STRING" id="1348624.GCA_001591545_01955"/>
<dbReference type="PRINTS" id="PR00598">
    <property type="entry name" value="HTHMARR"/>
</dbReference>
<evidence type="ECO:0000313" key="4">
    <source>
        <dbReference type="Proteomes" id="UP000249134"/>
    </source>
</evidence>
<dbReference type="Pfam" id="PF01047">
    <property type="entry name" value="MarR"/>
    <property type="match status" value="1"/>
</dbReference>
<dbReference type="InterPro" id="IPR039422">
    <property type="entry name" value="MarR/SlyA-like"/>
</dbReference>
<dbReference type="GO" id="GO:0003700">
    <property type="term" value="F:DNA-binding transcription factor activity"/>
    <property type="evidence" value="ECO:0007669"/>
    <property type="project" value="InterPro"/>
</dbReference>
<keyword evidence="4" id="KW-1185">Reference proteome</keyword>
<dbReference type="GO" id="GO:0006950">
    <property type="term" value="P:response to stress"/>
    <property type="evidence" value="ECO:0007669"/>
    <property type="project" value="TreeGrafter"/>
</dbReference>
<proteinExistence type="predicted"/>
<dbReference type="RefSeq" id="WP_066140343.1">
    <property type="nucleotide sequence ID" value="NZ_CBCSGM010000001.1"/>
</dbReference>
<dbReference type="InterPro" id="IPR036388">
    <property type="entry name" value="WH-like_DNA-bd_sf"/>
</dbReference>
<feature type="domain" description="HTH marR-type" evidence="2">
    <location>
        <begin position="6"/>
        <end position="142"/>
    </location>
</feature>
<dbReference type="Gene3D" id="1.10.10.10">
    <property type="entry name" value="Winged helix-like DNA-binding domain superfamily/Winged helix DNA-binding domain"/>
    <property type="match status" value="1"/>
</dbReference>
<dbReference type="PANTHER" id="PTHR33164:SF106">
    <property type="entry name" value="TRANSCRIPTIONAL REGULATORY PROTEIN"/>
    <property type="match status" value="1"/>
</dbReference>
<dbReference type="Proteomes" id="UP000249134">
    <property type="component" value="Chromosome 1"/>
</dbReference>